<feature type="region of interest" description="Disordered" evidence="1">
    <location>
        <begin position="275"/>
        <end position="310"/>
    </location>
</feature>
<feature type="domain" description="Protein kinase" evidence="2">
    <location>
        <begin position="317"/>
        <end position="602"/>
    </location>
</feature>
<gene>
    <name evidence="3" type="ORF">ZT1A5_G223</name>
</gene>
<feature type="region of interest" description="Disordered" evidence="1">
    <location>
        <begin position="1"/>
        <end position="220"/>
    </location>
</feature>
<dbReference type="Proteomes" id="UP000215453">
    <property type="component" value="Chromosome 1"/>
</dbReference>
<dbReference type="AlphaFoldDB" id="A0A1Y6L625"/>
<accession>A0A1Y6L625</accession>
<evidence type="ECO:0000313" key="4">
    <source>
        <dbReference type="Proteomes" id="UP000215453"/>
    </source>
</evidence>
<dbReference type="GO" id="GO:0005634">
    <property type="term" value="C:nucleus"/>
    <property type="evidence" value="ECO:0007669"/>
    <property type="project" value="TreeGrafter"/>
</dbReference>
<organism evidence="3 4">
    <name type="scientific">Zymoseptoria tritici ST99CH_1A5</name>
    <dbReference type="NCBI Taxonomy" id="1276529"/>
    <lineage>
        <taxon>Eukaryota</taxon>
        <taxon>Fungi</taxon>
        <taxon>Dikarya</taxon>
        <taxon>Ascomycota</taxon>
        <taxon>Pezizomycotina</taxon>
        <taxon>Dothideomycetes</taxon>
        <taxon>Dothideomycetidae</taxon>
        <taxon>Mycosphaerellales</taxon>
        <taxon>Mycosphaerellaceae</taxon>
        <taxon>Zymoseptoria</taxon>
    </lineage>
</organism>
<evidence type="ECO:0000259" key="2">
    <source>
        <dbReference type="PROSITE" id="PS50011"/>
    </source>
</evidence>
<dbReference type="SMART" id="SM00220">
    <property type="entry name" value="S_TKc"/>
    <property type="match status" value="1"/>
</dbReference>
<name>A0A1Y6L625_ZYMTR</name>
<evidence type="ECO:0000313" key="3">
    <source>
        <dbReference type="EMBL" id="SMY18788.1"/>
    </source>
</evidence>
<dbReference type="SUPFAM" id="SSF56112">
    <property type="entry name" value="Protein kinase-like (PK-like)"/>
    <property type="match status" value="1"/>
</dbReference>
<dbReference type="PROSITE" id="PS50011">
    <property type="entry name" value="PROTEIN_KINASE_DOM"/>
    <property type="match status" value="1"/>
</dbReference>
<sequence>MPWGRRFGPDDGLQMSGGPRDPHSFLRAPRQAFDSLFNRQSRRPSARASHIPANDRERLHHLEHETHHPHQPGWRERNAQPGYAQEARQSGRGRSTHAAFDHTPQHTRRDQSLHPGFDRGDRQSRRDESFHPRFGGESSRPHSHRQQSSSRPPSEGSVRRLRRGSNGHIRFETPSETARYFRRRSTHVHFEEPLERTQPFRPRSHSEAPDIGRGGLNAGGFAEEPQRRQSMRNAHTDARFNVNFARQPEPQAMPRRRQSFGGEGTGFGRRHQSEFTPRQAPAQSFRDPGAFNTPRGFSRSEGPRRNTTRGQGIMSKYSKVKSLAHGGMSTAVNVVQDRSTGKVFVQKCIRVRQPKQMKRFRAELNTLQRIQKYGGSINLNNLIEFEASSRSPEAILILEYCDRGSLEDMMNSAATMGRPLPEAQAWNILLGVGMALGFLHKGVSRQGQIPNWDMTFHLDLRPCNIFLSSRGGQYGFPRVVLADFGCAVKASEVIRGKEDSFFQPCGSSFWYPPEGLGQTLIPHYGVKTDVWMLGATVHTFCGLLKIPNRLVLNSAVPCGLLYSASLNRSVAHLSHRVSAYRPAPEAIVATASVEFRRAVMRG</sequence>
<dbReference type="EMBL" id="LT882676">
    <property type="protein sequence ID" value="SMY18788.1"/>
    <property type="molecule type" value="Genomic_DNA"/>
</dbReference>
<protein>
    <recommendedName>
        <fullName evidence="2">Protein kinase domain-containing protein</fullName>
    </recommendedName>
</protein>
<proteinExistence type="predicted"/>
<dbReference type="CDD" id="cd00180">
    <property type="entry name" value="PKc"/>
    <property type="match status" value="1"/>
</dbReference>
<evidence type="ECO:0000256" key="1">
    <source>
        <dbReference type="SAM" id="MobiDB-lite"/>
    </source>
</evidence>
<dbReference type="PANTHER" id="PTHR24345">
    <property type="entry name" value="SERINE/THREONINE-PROTEIN KINASE PLK"/>
    <property type="match status" value="1"/>
</dbReference>
<feature type="compositionally biased region" description="Basic and acidic residues" evidence="1">
    <location>
        <begin position="53"/>
        <end position="78"/>
    </location>
</feature>
<feature type="compositionally biased region" description="Basic and acidic residues" evidence="1">
    <location>
        <begin position="99"/>
        <end position="131"/>
    </location>
</feature>
<dbReference type="GO" id="GO:0005524">
    <property type="term" value="F:ATP binding"/>
    <property type="evidence" value="ECO:0007669"/>
    <property type="project" value="InterPro"/>
</dbReference>
<dbReference type="InterPro" id="IPR011009">
    <property type="entry name" value="Kinase-like_dom_sf"/>
</dbReference>
<dbReference type="Gene3D" id="1.10.510.10">
    <property type="entry name" value="Transferase(Phosphotransferase) domain 1"/>
    <property type="match status" value="1"/>
</dbReference>
<dbReference type="InterPro" id="IPR000719">
    <property type="entry name" value="Prot_kinase_dom"/>
</dbReference>
<reference evidence="3 4" key="1">
    <citation type="submission" date="2016-10" db="EMBL/GenBank/DDBJ databases">
        <authorList>
            <person name="Varghese N."/>
        </authorList>
    </citation>
    <scope>NUCLEOTIDE SEQUENCE [LARGE SCALE GENOMIC DNA]</scope>
</reference>
<dbReference type="Pfam" id="PF00069">
    <property type="entry name" value="Pkinase"/>
    <property type="match status" value="1"/>
</dbReference>
<dbReference type="GO" id="GO:0004672">
    <property type="term" value="F:protein kinase activity"/>
    <property type="evidence" value="ECO:0007669"/>
    <property type="project" value="InterPro"/>
</dbReference>